<dbReference type="STRING" id="49186.SAMN05421647_11217"/>
<evidence type="ECO:0000313" key="9">
    <source>
        <dbReference type="EMBL" id="SIQ94887.1"/>
    </source>
</evidence>
<dbReference type="PANTHER" id="PTHR38766">
    <property type="entry name" value="FLAGELLAR PROTEIN FLIO"/>
    <property type="match status" value="1"/>
</dbReference>
<keyword evidence="9" id="KW-0969">Cilium</keyword>
<evidence type="ECO:0000256" key="8">
    <source>
        <dbReference type="SAM" id="SignalP"/>
    </source>
</evidence>
<gene>
    <name evidence="9" type="ORF">SAMN05421647_11217</name>
</gene>
<protein>
    <recommendedName>
        <fullName evidence="7">Flagellar protein</fullName>
    </recommendedName>
</protein>
<name>A0A1N6WXT1_9GAMM</name>
<keyword evidence="3 7" id="KW-1133">Transmembrane helix</keyword>
<dbReference type="EMBL" id="FTMN01000012">
    <property type="protein sequence ID" value="SIQ94887.1"/>
    <property type="molecule type" value="Genomic_DNA"/>
</dbReference>
<comment type="subcellular location">
    <subcellularLocation>
        <location evidence="7">Cell membrane</location>
    </subcellularLocation>
    <subcellularLocation>
        <location evidence="7">Bacterial flagellum basal body</location>
    </subcellularLocation>
</comment>
<keyword evidence="1 7" id="KW-1003">Cell membrane</keyword>
<dbReference type="GO" id="GO:0005886">
    <property type="term" value="C:plasma membrane"/>
    <property type="evidence" value="ECO:0007669"/>
    <property type="project" value="UniProtKB-SubCell"/>
</dbReference>
<dbReference type="Pfam" id="PF04347">
    <property type="entry name" value="FliO"/>
    <property type="match status" value="1"/>
</dbReference>
<dbReference type="RefSeq" id="WP_076465741.1">
    <property type="nucleotide sequence ID" value="NZ_FTMN01000012.1"/>
</dbReference>
<sequence length="147" mass="15395">MILARISCALLCLLPVLSQAAEEGVAKNAAAARPSMPDPLSWGAIGQLGMGLVLVVGLILLLAWLVRRVNGVPAGGQGMKVLAALPLGQRERAVLVQVGEQQMLLGVAPGRVSLLVEFDEPVLDSAEIRGAAFAERLQQVLSRGAER</sequence>
<evidence type="ECO:0000256" key="5">
    <source>
        <dbReference type="ARBA" id="ARBA00023143"/>
    </source>
</evidence>
<evidence type="ECO:0000256" key="1">
    <source>
        <dbReference type="ARBA" id="ARBA00022475"/>
    </source>
</evidence>
<evidence type="ECO:0000256" key="7">
    <source>
        <dbReference type="RuleBase" id="RU362064"/>
    </source>
</evidence>
<comment type="similarity">
    <text evidence="6 7">Belongs to the FliO/MopB family.</text>
</comment>
<accession>A0A1N6WXT1</accession>
<feature type="chain" id="PRO_5012387861" description="Flagellar protein" evidence="8">
    <location>
        <begin position="21"/>
        <end position="147"/>
    </location>
</feature>
<proteinExistence type="inferred from homology"/>
<dbReference type="NCBIfam" id="TIGR03500">
    <property type="entry name" value="FliO_TIGR"/>
    <property type="match status" value="1"/>
</dbReference>
<dbReference type="AlphaFoldDB" id="A0A1N6WXT1"/>
<dbReference type="GO" id="GO:0044781">
    <property type="term" value="P:bacterial-type flagellum organization"/>
    <property type="evidence" value="ECO:0007669"/>
    <property type="project" value="UniProtKB-UniRule"/>
</dbReference>
<dbReference type="GO" id="GO:0009425">
    <property type="term" value="C:bacterial-type flagellum basal body"/>
    <property type="evidence" value="ECO:0007669"/>
    <property type="project" value="UniProtKB-SubCell"/>
</dbReference>
<evidence type="ECO:0000256" key="3">
    <source>
        <dbReference type="ARBA" id="ARBA00022989"/>
    </source>
</evidence>
<reference evidence="9 10" key="1">
    <citation type="submission" date="2017-01" db="EMBL/GenBank/DDBJ databases">
        <authorList>
            <person name="Mah S.A."/>
            <person name="Swanson W.J."/>
            <person name="Moy G.W."/>
            <person name="Vacquier V.D."/>
        </authorList>
    </citation>
    <scope>NUCLEOTIDE SEQUENCE [LARGE SCALE GENOMIC DNA]</scope>
    <source>
        <strain evidence="9 10">DSM 7027</strain>
    </source>
</reference>
<dbReference type="InterPro" id="IPR052205">
    <property type="entry name" value="FliO/MopB"/>
</dbReference>
<evidence type="ECO:0000256" key="6">
    <source>
        <dbReference type="ARBA" id="ARBA00037937"/>
    </source>
</evidence>
<dbReference type="PANTHER" id="PTHR38766:SF1">
    <property type="entry name" value="FLAGELLAR PROTEIN FLIO"/>
    <property type="match status" value="1"/>
</dbReference>
<evidence type="ECO:0000256" key="2">
    <source>
        <dbReference type="ARBA" id="ARBA00022692"/>
    </source>
</evidence>
<dbReference type="InterPro" id="IPR022781">
    <property type="entry name" value="Flagellar_biosynth_FliO"/>
</dbReference>
<dbReference type="Proteomes" id="UP000186895">
    <property type="component" value="Unassembled WGS sequence"/>
</dbReference>
<feature type="transmembrane region" description="Helical" evidence="7">
    <location>
        <begin position="44"/>
        <end position="66"/>
    </location>
</feature>
<organism evidence="9 10">
    <name type="scientific">Marinobacterium stanieri</name>
    <dbReference type="NCBI Taxonomy" id="49186"/>
    <lineage>
        <taxon>Bacteria</taxon>
        <taxon>Pseudomonadati</taxon>
        <taxon>Pseudomonadota</taxon>
        <taxon>Gammaproteobacteria</taxon>
        <taxon>Oceanospirillales</taxon>
        <taxon>Oceanospirillaceae</taxon>
        <taxon>Marinobacterium</taxon>
    </lineage>
</organism>
<keyword evidence="10" id="KW-1185">Reference proteome</keyword>
<keyword evidence="8" id="KW-0732">Signal</keyword>
<keyword evidence="9" id="KW-0966">Cell projection</keyword>
<evidence type="ECO:0000313" key="10">
    <source>
        <dbReference type="Proteomes" id="UP000186895"/>
    </source>
</evidence>
<keyword evidence="9" id="KW-0282">Flagellum</keyword>
<dbReference type="eggNOG" id="COG3190">
    <property type="taxonomic scope" value="Bacteria"/>
</dbReference>
<keyword evidence="2 7" id="KW-0812">Transmembrane</keyword>
<evidence type="ECO:0000256" key="4">
    <source>
        <dbReference type="ARBA" id="ARBA00023136"/>
    </source>
</evidence>
<keyword evidence="4 7" id="KW-0472">Membrane</keyword>
<feature type="signal peptide" evidence="8">
    <location>
        <begin position="1"/>
        <end position="20"/>
    </location>
</feature>
<keyword evidence="5 7" id="KW-0975">Bacterial flagellum</keyword>